<keyword evidence="3 5" id="KW-0067">ATP-binding</keyword>
<dbReference type="PANTHER" id="PTHR23407">
    <property type="entry name" value="ATPASE INHIBITOR/5-FORMYLTETRAHYDROFOLATE CYCLO-LIGASE"/>
    <property type="match status" value="1"/>
</dbReference>
<protein>
    <recommendedName>
        <fullName evidence="5">5-formyltetrahydrofolate cyclo-ligase</fullName>
        <ecNumber evidence="5">6.3.3.2</ecNumber>
    </recommendedName>
</protein>
<dbReference type="GO" id="GO:0035999">
    <property type="term" value="P:tetrahydrofolate interconversion"/>
    <property type="evidence" value="ECO:0007669"/>
    <property type="project" value="TreeGrafter"/>
</dbReference>
<keyword evidence="5" id="KW-0479">Metal-binding</keyword>
<comment type="cofactor">
    <cofactor evidence="5">
        <name>Mg(2+)</name>
        <dbReference type="ChEBI" id="CHEBI:18420"/>
    </cofactor>
</comment>
<evidence type="ECO:0000313" key="6">
    <source>
        <dbReference type="EMBL" id="OEH92924.1"/>
    </source>
</evidence>
<sequence>MKIRLKQVNQHTYEQWSEQIANLLYEQSVWLEAKTIGLTVPMPREVNTRIIMEQAWKQDKQVATPKCIPSQRKMDFRQIESESDLEQSYAGLYEPIPEKTLRIEKNEIDLLIVPGLCFDQSGYRLGFGGGYFDRYLEGFRNHTVALAFDFQVLSYIPTEKYDLNVDFLITNKGVQQFE</sequence>
<dbReference type="NCBIfam" id="TIGR02727">
    <property type="entry name" value="MTHFS_bact"/>
    <property type="match status" value="1"/>
</dbReference>
<evidence type="ECO:0000313" key="7">
    <source>
        <dbReference type="Proteomes" id="UP000095209"/>
    </source>
</evidence>
<comment type="caution">
    <text evidence="6">The sequence shown here is derived from an EMBL/GenBank/DDBJ whole genome shotgun (WGS) entry which is preliminary data.</text>
</comment>
<dbReference type="GO" id="GO:0030272">
    <property type="term" value="F:5-formyltetrahydrofolate cyclo-ligase activity"/>
    <property type="evidence" value="ECO:0007669"/>
    <property type="project" value="UniProtKB-EC"/>
</dbReference>
<comment type="similarity">
    <text evidence="1 5">Belongs to the 5-formyltetrahydrofolate cyclo-ligase family.</text>
</comment>
<gene>
    <name evidence="6" type="ORF">BFG57_14625</name>
</gene>
<organism evidence="6 7">
    <name type="scientific">Bacillus solimangrovi</name>
    <dbReference type="NCBI Taxonomy" id="1305675"/>
    <lineage>
        <taxon>Bacteria</taxon>
        <taxon>Bacillati</taxon>
        <taxon>Bacillota</taxon>
        <taxon>Bacilli</taxon>
        <taxon>Bacillales</taxon>
        <taxon>Bacillaceae</taxon>
        <taxon>Bacillus</taxon>
    </lineage>
</organism>
<dbReference type="Gene3D" id="3.40.50.10420">
    <property type="entry name" value="NagB/RpiA/CoA transferase-like"/>
    <property type="match status" value="1"/>
</dbReference>
<dbReference type="GO" id="GO:0005524">
    <property type="term" value="F:ATP binding"/>
    <property type="evidence" value="ECO:0007669"/>
    <property type="project" value="UniProtKB-KW"/>
</dbReference>
<name>A0A1E5LFS5_9BACI</name>
<dbReference type="PANTHER" id="PTHR23407:SF1">
    <property type="entry name" value="5-FORMYLTETRAHYDROFOLATE CYCLO-LIGASE"/>
    <property type="match status" value="1"/>
</dbReference>
<dbReference type="EC" id="6.3.3.2" evidence="5"/>
<evidence type="ECO:0000256" key="1">
    <source>
        <dbReference type="ARBA" id="ARBA00010638"/>
    </source>
</evidence>
<dbReference type="InterPro" id="IPR002698">
    <property type="entry name" value="FTHF_cligase"/>
</dbReference>
<dbReference type="GO" id="GO:0009396">
    <property type="term" value="P:folic acid-containing compound biosynthetic process"/>
    <property type="evidence" value="ECO:0007669"/>
    <property type="project" value="TreeGrafter"/>
</dbReference>
<dbReference type="GO" id="GO:0046872">
    <property type="term" value="F:metal ion binding"/>
    <property type="evidence" value="ECO:0007669"/>
    <property type="project" value="UniProtKB-KW"/>
</dbReference>
<dbReference type="PIRSF" id="PIRSF006806">
    <property type="entry name" value="FTHF_cligase"/>
    <property type="match status" value="1"/>
</dbReference>
<dbReference type="AlphaFoldDB" id="A0A1E5LFS5"/>
<proteinExistence type="inferred from homology"/>
<keyword evidence="7" id="KW-1185">Reference proteome</keyword>
<evidence type="ECO:0000256" key="3">
    <source>
        <dbReference type="ARBA" id="ARBA00022840"/>
    </source>
</evidence>
<keyword evidence="6" id="KW-0436">Ligase</keyword>
<feature type="binding site" evidence="4">
    <location>
        <position position="45"/>
    </location>
    <ligand>
        <name>substrate</name>
    </ligand>
</feature>
<reference evidence="6 7" key="1">
    <citation type="submission" date="2016-08" db="EMBL/GenBank/DDBJ databases">
        <title>Genome of Bacillus solimangrovi GH2-4.</title>
        <authorList>
            <person name="Lim S."/>
            <person name="Kim B.-C."/>
        </authorList>
    </citation>
    <scope>NUCLEOTIDE SEQUENCE [LARGE SCALE GENOMIC DNA]</scope>
    <source>
        <strain evidence="6 7">GH2-4</strain>
    </source>
</reference>
<evidence type="ECO:0000256" key="4">
    <source>
        <dbReference type="PIRSR" id="PIRSR006806-1"/>
    </source>
</evidence>
<dbReference type="InterPro" id="IPR024185">
    <property type="entry name" value="FTHF_cligase-like_sf"/>
</dbReference>
<feature type="binding site" evidence="4">
    <location>
        <position position="40"/>
    </location>
    <ligand>
        <name>substrate</name>
    </ligand>
</feature>
<comment type="catalytic activity">
    <reaction evidence="5">
        <text>(6S)-5-formyl-5,6,7,8-tetrahydrofolate + ATP = (6R)-5,10-methenyltetrahydrofolate + ADP + phosphate</text>
        <dbReference type="Rhea" id="RHEA:10488"/>
        <dbReference type="ChEBI" id="CHEBI:30616"/>
        <dbReference type="ChEBI" id="CHEBI:43474"/>
        <dbReference type="ChEBI" id="CHEBI:57455"/>
        <dbReference type="ChEBI" id="CHEBI:57457"/>
        <dbReference type="ChEBI" id="CHEBI:456216"/>
        <dbReference type="EC" id="6.3.3.2"/>
    </reaction>
</comment>
<dbReference type="SUPFAM" id="SSF100950">
    <property type="entry name" value="NagB/RpiA/CoA transferase-like"/>
    <property type="match status" value="1"/>
</dbReference>
<dbReference type="Proteomes" id="UP000095209">
    <property type="component" value="Unassembled WGS sequence"/>
</dbReference>
<accession>A0A1E5LFS5</accession>
<evidence type="ECO:0000256" key="5">
    <source>
        <dbReference type="RuleBase" id="RU361279"/>
    </source>
</evidence>
<dbReference type="STRING" id="1305675.BFG57_14625"/>
<keyword evidence="5" id="KW-0460">Magnesium</keyword>
<dbReference type="InterPro" id="IPR037171">
    <property type="entry name" value="NagB/RpiA_transferase-like"/>
</dbReference>
<dbReference type="Pfam" id="PF01812">
    <property type="entry name" value="5-FTHF_cyc-lig"/>
    <property type="match status" value="1"/>
</dbReference>
<dbReference type="EMBL" id="MJEH01000021">
    <property type="protein sequence ID" value="OEH92924.1"/>
    <property type="molecule type" value="Genomic_DNA"/>
</dbReference>
<keyword evidence="2 5" id="KW-0547">Nucleotide-binding</keyword>
<evidence type="ECO:0000256" key="2">
    <source>
        <dbReference type="ARBA" id="ARBA00022741"/>
    </source>
</evidence>